<dbReference type="SMART" id="SM00382">
    <property type="entry name" value="AAA"/>
    <property type="match status" value="1"/>
</dbReference>
<evidence type="ECO:0000313" key="7">
    <source>
        <dbReference type="EMBL" id="GII96033.1"/>
    </source>
</evidence>
<evidence type="ECO:0000256" key="3">
    <source>
        <dbReference type="ARBA" id="ARBA00022741"/>
    </source>
</evidence>
<evidence type="ECO:0000256" key="5">
    <source>
        <dbReference type="ARBA" id="ARBA00023251"/>
    </source>
</evidence>
<evidence type="ECO:0000256" key="1">
    <source>
        <dbReference type="ARBA" id="ARBA00004202"/>
    </source>
</evidence>
<dbReference type="CDD" id="cd03263">
    <property type="entry name" value="ABC_subfamily_A"/>
    <property type="match status" value="1"/>
</dbReference>
<dbReference type="Gene3D" id="3.40.50.300">
    <property type="entry name" value="P-loop containing nucleotide triphosphate hydrolases"/>
    <property type="match status" value="1"/>
</dbReference>
<dbReference type="InterPro" id="IPR050763">
    <property type="entry name" value="ABC_transporter_ATP-binding"/>
</dbReference>
<keyword evidence="4 7" id="KW-0067">ATP-binding</keyword>
<feature type="domain" description="ABC transporter" evidence="6">
    <location>
        <begin position="4"/>
        <end position="237"/>
    </location>
</feature>
<evidence type="ECO:0000313" key="8">
    <source>
        <dbReference type="Proteomes" id="UP000606172"/>
    </source>
</evidence>
<name>A0A919VA33_9ACTN</name>
<dbReference type="AlphaFoldDB" id="A0A919VA33"/>
<comment type="subcellular location">
    <subcellularLocation>
        <location evidence="1">Cell membrane</location>
        <topology evidence="1">Peripheral membrane protein</topology>
    </subcellularLocation>
</comment>
<dbReference type="Pfam" id="PF00005">
    <property type="entry name" value="ABC_tran"/>
    <property type="match status" value="1"/>
</dbReference>
<keyword evidence="2" id="KW-0813">Transport</keyword>
<dbReference type="EMBL" id="BOOW01000041">
    <property type="protein sequence ID" value="GII96033.1"/>
    <property type="molecule type" value="Genomic_DNA"/>
</dbReference>
<dbReference type="GO" id="GO:0016887">
    <property type="term" value="F:ATP hydrolysis activity"/>
    <property type="evidence" value="ECO:0007669"/>
    <property type="project" value="InterPro"/>
</dbReference>
<evidence type="ECO:0000256" key="4">
    <source>
        <dbReference type="ARBA" id="ARBA00022840"/>
    </source>
</evidence>
<dbReference type="GO" id="GO:0005886">
    <property type="term" value="C:plasma membrane"/>
    <property type="evidence" value="ECO:0007669"/>
    <property type="project" value="UniProtKB-SubCell"/>
</dbReference>
<dbReference type="PANTHER" id="PTHR42711:SF19">
    <property type="entry name" value="DOXORUBICIN RESISTANCE ATP-BINDING PROTEIN DRRA"/>
    <property type="match status" value="1"/>
</dbReference>
<reference evidence="7" key="1">
    <citation type="submission" date="2021-01" db="EMBL/GenBank/DDBJ databases">
        <title>Whole genome shotgun sequence of Sinosporangium siamense NBRC 109515.</title>
        <authorList>
            <person name="Komaki H."/>
            <person name="Tamura T."/>
        </authorList>
    </citation>
    <scope>NUCLEOTIDE SEQUENCE</scope>
    <source>
        <strain evidence="7">NBRC 109515</strain>
    </source>
</reference>
<keyword evidence="3" id="KW-0547">Nucleotide-binding</keyword>
<evidence type="ECO:0000256" key="2">
    <source>
        <dbReference type="ARBA" id="ARBA00022448"/>
    </source>
</evidence>
<dbReference type="Proteomes" id="UP000606172">
    <property type="component" value="Unassembled WGS sequence"/>
</dbReference>
<comment type="caution">
    <text evidence="7">The sequence shown here is derived from an EMBL/GenBank/DDBJ whole genome shotgun (WGS) entry which is preliminary data.</text>
</comment>
<dbReference type="PANTHER" id="PTHR42711">
    <property type="entry name" value="ABC TRANSPORTER ATP-BINDING PROTEIN"/>
    <property type="match status" value="1"/>
</dbReference>
<gene>
    <name evidence="7" type="ORF">Ssi02_62640</name>
</gene>
<dbReference type="PROSITE" id="PS00211">
    <property type="entry name" value="ABC_TRANSPORTER_1"/>
    <property type="match status" value="1"/>
</dbReference>
<dbReference type="GO" id="GO:0046677">
    <property type="term" value="P:response to antibiotic"/>
    <property type="evidence" value="ECO:0007669"/>
    <property type="project" value="UniProtKB-KW"/>
</dbReference>
<dbReference type="GO" id="GO:0005524">
    <property type="term" value="F:ATP binding"/>
    <property type="evidence" value="ECO:0007669"/>
    <property type="project" value="UniProtKB-KW"/>
</dbReference>
<dbReference type="InterPro" id="IPR003439">
    <property type="entry name" value="ABC_transporter-like_ATP-bd"/>
</dbReference>
<keyword evidence="8" id="KW-1185">Reference proteome</keyword>
<proteinExistence type="predicted"/>
<dbReference type="InterPro" id="IPR003593">
    <property type="entry name" value="AAA+_ATPase"/>
</dbReference>
<dbReference type="RefSeq" id="WP_204031058.1">
    <property type="nucleotide sequence ID" value="NZ_BOOW01000041.1"/>
</dbReference>
<protein>
    <submittedName>
        <fullName evidence="7">ABC transporter ATP-binding protein</fullName>
    </submittedName>
</protein>
<organism evidence="7 8">
    <name type="scientific">Sinosporangium siamense</name>
    <dbReference type="NCBI Taxonomy" id="1367973"/>
    <lineage>
        <taxon>Bacteria</taxon>
        <taxon>Bacillati</taxon>
        <taxon>Actinomycetota</taxon>
        <taxon>Actinomycetes</taxon>
        <taxon>Streptosporangiales</taxon>
        <taxon>Streptosporangiaceae</taxon>
        <taxon>Sinosporangium</taxon>
    </lineage>
</organism>
<keyword evidence="5" id="KW-0046">Antibiotic resistance</keyword>
<dbReference type="SUPFAM" id="SSF52540">
    <property type="entry name" value="P-loop containing nucleoside triphosphate hydrolases"/>
    <property type="match status" value="1"/>
</dbReference>
<dbReference type="InterPro" id="IPR017871">
    <property type="entry name" value="ABC_transporter-like_CS"/>
</dbReference>
<evidence type="ECO:0000259" key="6">
    <source>
        <dbReference type="PROSITE" id="PS50893"/>
    </source>
</evidence>
<sequence length="300" mass="33310">MIAYNIQNLRKTYRRQTRPATDDITFQIPQGEIFGLLGDNGAGKTTLVRQMVNLLQPDSGRIMLFGKDIREEPDYVSGLVGYMPQSGAALNRLTVGEAVYFTAHLRGLSRSAARAERDRLLEVWRIEQVKDKWSGQLSGGQRRLMQLAVAMAGSPPVLVVDEPTNDLDPVNKKHVWDVLREWNTSYGTTVVLITHDAVEAEKAIQRVAIVRDGRFIALGTPAELRAGIALQVHVELTFAPGAQAELPAGFEPRQVAADTWSISIDQGEVPPFMAKLDYTDVVDIRLQSATLEDLYLHYVS</sequence>
<accession>A0A919VA33</accession>
<dbReference type="PROSITE" id="PS50893">
    <property type="entry name" value="ABC_TRANSPORTER_2"/>
    <property type="match status" value="1"/>
</dbReference>
<dbReference type="InterPro" id="IPR027417">
    <property type="entry name" value="P-loop_NTPase"/>
</dbReference>